<dbReference type="Pfam" id="PF02811">
    <property type="entry name" value="PHP"/>
    <property type="match status" value="1"/>
</dbReference>
<proteinExistence type="predicted"/>
<dbReference type="CDD" id="cd07437">
    <property type="entry name" value="PHP_HisPPase_Ycdx_like"/>
    <property type="match status" value="1"/>
</dbReference>
<dbReference type="InterPro" id="IPR003141">
    <property type="entry name" value="Pol/His_phosphatase_N"/>
</dbReference>
<accession>A0A1F4S7C6</accession>
<dbReference type="AlphaFoldDB" id="A0A1F4S7C6"/>
<dbReference type="Proteomes" id="UP000177905">
    <property type="component" value="Unassembled WGS sequence"/>
</dbReference>
<organism evidence="2 3">
    <name type="scientific">candidate division WOR-1 bacterium RIFOXYB2_FULL_36_35</name>
    <dbReference type="NCBI Taxonomy" id="1802578"/>
    <lineage>
        <taxon>Bacteria</taxon>
        <taxon>Bacillati</taxon>
        <taxon>Saganbacteria</taxon>
    </lineage>
</organism>
<gene>
    <name evidence="2" type="ORF">A2290_04595</name>
</gene>
<evidence type="ECO:0000313" key="3">
    <source>
        <dbReference type="Proteomes" id="UP000177905"/>
    </source>
</evidence>
<dbReference type="GO" id="GO:0042578">
    <property type="term" value="F:phosphoric ester hydrolase activity"/>
    <property type="evidence" value="ECO:0007669"/>
    <property type="project" value="TreeGrafter"/>
</dbReference>
<dbReference type="InterPro" id="IPR016195">
    <property type="entry name" value="Pol/histidinol_Pase-like"/>
</dbReference>
<dbReference type="EMBL" id="MEUA01000010">
    <property type="protein sequence ID" value="OGC16355.1"/>
    <property type="molecule type" value="Genomic_DNA"/>
</dbReference>
<dbReference type="InterPro" id="IPR050243">
    <property type="entry name" value="PHP_phosphatase"/>
</dbReference>
<dbReference type="GO" id="GO:0008270">
    <property type="term" value="F:zinc ion binding"/>
    <property type="evidence" value="ECO:0007669"/>
    <property type="project" value="TreeGrafter"/>
</dbReference>
<comment type="caution">
    <text evidence="2">The sequence shown here is derived from an EMBL/GenBank/DDBJ whole genome shotgun (WGS) entry which is preliminary data.</text>
</comment>
<dbReference type="SUPFAM" id="SSF89550">
    <property type="entry name" value="PHP domain-like"/>
    <property type="match status" value="1"/>
</dbReference>
<dbReference type="PANTHER" id="PTHR36928:SF1">
    <property type="entry name" value="PHOSPHATASE YCDX-RELATED"/>
    <property type="match status" value="1"/>
</dbReference>
<dbReference type="PANTHER" id="PTHR36928">
    <property type="entry name" value="PHOSPHATASE YCDX-RELATED"/>
    <property type="match status" value="1"/>
</dbReference>
<evidence type="ECO:0000259" key="1">
    <source>
        <dbReference type="SMART" id="SM00481"/>
    </source>
</evidence>
<sequence>MDEGRKDEGREKKKLIADLHIHTVASGHAYSTILEYIKEAKKRKLKYIAITDHGPAMPDGPHYYYFCNLQMIPLEIDGVKILRGIEANIINSEGKLDLDDEIFSRIHFVLATFHPRCGYENQGEEKNTDAMIKAMDNPHLCAIAHPENAQFPVNFKRLAEAAKEKDILIEVNNSSYLSRPGTKDRIVQILKEVKRVGGNICLGTDSHIATMVGKFDYALDVCKEVDFPIENIINYSKEMIEKYVRPVKSV</sequence>
<reference evidence="2 3" key="1">
    <citation type="journal article" date="2016" name="Nat. Commun.">
        <title>Thousands of microbial genomes shed light on interconnected biogeochemical processes in an aquifer system.</title>
        <authorList>
            <person name="Anantharaman K."/>
            <person name="Brown C.T."/>
            <person name="Hug L.A."/>
            <person name="Sharon I."/>
            <person name="Castelle C.J."/>
            <person name="Probst A.J."/>
            <person name="Thomas B.C."/>
            <person name="Singh A."/>
            <person name="Wilkins M.J."/>
            <person name="Karaoz U."/>
            <person name="Brodie E.L."/>
            <person name="Williams K.H."/>
            <person name="Hubbard S.S."/>
            <person name="Banfield J.F."/>
        </authorList>
    </citation>
    <scope>NUCLEOTIDE SEQUENCE [LARGE SCALE GENOMIC DNA]</scope>
</reference>
<dbReference type="GO" id="GO:0005829">
    <property type="term" value="C:cytosol"/>
    <property type="evidence" value="ECO:0007669"/>
    <property type="project" value="TreeGrafter"/>
</dbReference>
<feature type="domain" description="Polymerase/histidinol phosphatase N-terminal" evidence="1">
    <location>
        <begin position="17"/>
        <end position="91"/>
    </location>
</feature>
<dbReference type="Gene3D" id="3.20.20.140">
    <property type="entry name" value="Metal-dependent hydrolases"/>
    <property type="match status" value="1"/>
</dbReference>
<name>A0A1F4S7C6_UNCSA</name>
<dbReference type="NCBIfam" id="NF006702">
    <property type="entry name" value="PRK09248.1"/>
    <property type="match status" value="1"/>
</dbReference>
<dbReference type="SMART" id="SM00481">
    <property type="entry name" value="POLIIIAc"/>
    <property type="match status" value="1"/>
</dbReference>
<protein>
    <recommendedName>
        <fullName evidence="1">Polymerase/histidinol phosphatase N-terminal domain-containing protein</fullName>
    </recommendedName>
</protein>
<dbReference type="InterPro" id="IPR004013">
    <property type="entry name" value="PHP_dom"/>
</dbReference>
<evidence type="ECO:0000313" key="2">
    <source>
        <dbReference type="EMBL" id="OGC16355.1"/>
    </source>
</evidence>